<dbReference type="EMBL" id="KV453911">
    <property type="protein sequence ID" value="ODV79863.1"/>
    <property type="molecule type" value="Genomic_DNA"/>
</dbReference>
<protein>
    <recommendedName>
        <fullName evidence="2">J domain-containing protein</fullName>
    </recommendedName>
</protein>
<evidence type="ECO:0000313" key="3">
    <source>
        <dbReference type="EMBL" id="ODV79863.1"/>
    </source>
</evidence>
<reference evidence="4" key="1">
    <citation type="submission" date="2016-05" db="EMBL/GenBank/DDBJ databases">
        <title>Comparative genomics of biotechnologically important yeasts.</title>
        <authorList>
            <consortium name="DOE Joint Genome Institute"/>
            <person name="Riley R."/>
            <person name="Haridas S."/>
            <person name="Wolfe K.H."/>
            <person name="Lopes M.R."/>
            <person name="Hittinger C.T."/>
            <person name="Goker M."/>
            <person name="Salamov A."/>
            <person name="Wisecaver J."/>
            <person name="Long T.M."/>
            <person name="Aerts A.L."/>
            <person name="Barry K."/>
            <person name="Choi C."/>
            <person name="Clum A."/>
            <person name="Coughlan A.Y."/>
            <person name="Deshpande S."/>
            <person name="Douglass A.P."/>
            <person name="Hanson S.J."/>
            <person name="Klenk H.-P."/>
            <person name="Labutti K."/>
            <person name="Lapidus A."/>
            <person name="Lindquist E."/>
            <person name="Lipzen A."/>
            <person name="Meier-Kolthoff J.P."/>
            <person name="Ohm R.A."/>
            <person name="Otillar R.P."/>
            <person name="Pangilinan J."/>
            <person name="Peng Y."/>
            <person name="Rokas A."/>
            <person name="Rosa C.A."/>
            <person name="Scheuner C."/>
            <person name="Sibirny A.A."/>
            <person name="Slot J.C."/>
            <person name="Stielow J.B."/>
            <person name="Sun H."/>
            <person name="Kurtzman C.P."/>
            <person name="Blackwell M."/>
            <person name="Grigoriev I.V."/>
            <person name="Jeffries T.W."/>
        </authorList>
    </citation>
    <scope>NUCLEOTIDE SEQUENCE [LARGE SCALE GENOMIC DNA]</scope>
    <source>
        <strain evidence="4">NRRL Y-17324</strain>
    </source>
</reference>
<organism evidence="3 4">
    <name type="scientific">Suhomyces tanzawaensis NRRL Y-17324</name>
    <dbReference type="NCBI Taxonomy" id="984487"/>
    <lineage>
        <taxon>Eukaryota</taxon>
        <taxon>Fungi</taxon>
        <taxon>Dikarya</taxon>
        <taxon>Ascomycota</taxon>
        <taxon>Saccharomycotina</taxon>
        <taxon>Pichiomycetes</taxon>
        <taxon>Debaryomycetaceae</taxon>
        <taxon>Suhomyces</taxon>
    </lineage>
</organism>
<name>A0A1E4SK32_9ASCO</name>
<gene>
    <name evidence="3" type="ORF">CANTADRAFT_21144</name>
</gene>
<dbReference type="AlphaFoldDB" id="A0A1E4SK32"/>
<dbReference type="Proteomes" id="UP000094285">
    <property type="component" value="Unassembled WGS sequence"/>
</dbReference>
<dbReference type="OrthoDB" id="342454at2759"/>
<accession>A0A1E4SK32</accession>
<proteinExistence type="predicted"/>
<dbReference type="InterPro" id="IPR036869">
    <property type="entry name" value="J_dom_sf"/>
</dbReference>
<sequence length="198" mass="23372">MSIEQVLAREESALAKDKEIGRILQCTKNDYVAVLELDPLDLEELATKVKKLYRKKSLMIHPDKVSNPEAPEAFDRLKKAEQVLSNQDKEGSVWAEKTRLLDIYKDVCSKQKDIKSIQTRVAEILGEEIRQEEIDRLYNQRQEAQRRDEEKAQQTKREKDMKMKHAWEDDRDTRVQSWRNYTAKVEKKKKKKTKKVLA</sequence>
<dbReference type="GeneID" id="30980801"/>
<feature type="region of interest" description="Disordered" evidence="1">
    <location>
        <begin position="141"/>
        <end position="173"/>
    </location>
</feature>
<keyword evidence="4" id="KW-1185">Reference proteome</keyword>
<dbReference type="PANTHER" id="PTHR46620">
    <property type="entry name" value="J DOMAIN-CONTAINING PROTEIN SPF31"/>
    <property type="match status" value="1"/>
</dbReference>
<feature type="domain" description="J" evidence="2">
    <location>
        <begin position="30"/>
        <end position="105"/>
    </location>
</feature>
<dbReference type="SMART" id="SM00271">
    <property type="entry name" value="DnaJ"/>
    <property type="match status" value="1"/>
</dbReference>
<dbReference type="InterPro" id="IPR001623">
    <property type="entry name" value="DnaJ_domain"/>
</dbReference>
<dbReference type="RefSeq" id="XP_020064985.1">
    <property type="nucleotide sequence ID" value="XM_020206664.1"/>
</dbReference>
<dbReference type="CDD" id="cd06257">
    <property type="entry name" value="DnaJ"/>
    <property type="match status" value="1"/>
</dbReference>
<evidence type="ECO:0000259" key="2">
    <source>
        <dbReference type="PROSITE" id="PS50076"/>
    </source>
</evidence>
<evidence type="ECO:0000256" key="1">
    <source>
        <dbReference type="SAM" id="MobiDB-lite"/>
    </source>
</evidence>
<dbReference type="PROSITE" id="PS50076">
    <property type="entry name" value="DNAJ_2"/>
    <property type="match status" value="1"/>
</dbReference>
<dbReference type="STRING" id="984487.A0A1E4SK32"/>
<dbReference type="PANTHER" id="PTHR46620:SF1">
    <property type="entry name" value="J DOMAIN-CONTAINING PROTEIN SPF31"/>
    <property type="match status" value="1"/>
</dbReference>
<dbReference type="Gene3D" id="1.10.287.110">
    <property type="entry name" value="DnaJ domain"/>
    <property type="match status" value="1"/>
</dbReference>
<evidence type="ECO:0000313" key="4">
    <source>
        <dbReference type="Proteomes" id="UP000094285"/>
    </source>
</evidence>
<dbReference type="Pfam" id="PF00226">
    <property type="entry name" value="DnaJ"/>
    <property type="match status" value="1"/>
</dbReference>
<dbReference type="SUPFAM" id="SSF46565">
    <property type="entry name" value="Chaperone J-domain"/>
    <property type="match status" value="1"/>
</dbReference>